<evidence type="ECO:0000313" key="2">
    <source>
        <dbReference type="Proteomes" id="UP001221142"/>
    </source>
</evidence>
<dbReference type="SUPFAM" id="SSF52047">
    <property type="entry name" value="RNI-like"/>
    <property type="match status" value="1"/>
</dbReference>
<protein>
    <recommendedName>
        <fullName evidence="3">F-box domain-containing protein</fullName>
    </recommendedName>
</protein>
<gene>
    <name evidence="1" type="ORF">FB45DRAFT_357819</name>
</gene>
<dbReference type="Proteomes" id="UP001221142">
    <property type="component" value="Unassembled WGS sequence"/>
</dbReference>
<dbReference type="Gene3D" id="3.80.10.10">
    <property type="entry name" value="Ribonuclease Inhibitor"/>
    <property type="match status" value="1"/>
</dbReference>
<evidence type="ECO:0000313" key="1">
    <source>
        <dbReference type="EMBL" id="KAJ7641445.1"/>
    </source>
</evidence>
<evidence type="ECO:0008006" key="3">
    <source>
        <dbReference type="Google" id="ProtNLM"/>
    </source>
</evidence>
<dbReference type="InterPro" id="IPR032675">
    <property type="entry name" value="LRR_dom_sf"/>
</dbReference>
<accession>A0AAD7C7X1</accession>
<name>A0AAD7C7X1_9AGAR</name>
<dbReference type="EMBL" id="JARKIF010000004">
    <property type="protein sequence ID" value="KAJ7641445.1"/>
    <property type="molecule type" value="Genomic_DNA"/>
</dbReference>
<keyword evidence="2" id="KW-1185">Reference proteome</keyword>
<proteinExistence type="predicted"/>
<dbReference type="PANTHER" id="PTHR38926:SF5">
    <property type="entry name" value="F-BOX AND LEUCINE-RICH REPEAT PROTEIN 6"/>
    <property type="match status" value="1"/>
</dbReference>
<sequence>MSITELESRLEKIYADIELHKKGLENLEKSKSLVKGQLNAIRDPVSRLPLEIATEIFLRCLPAHPEPAADEVPMILLRVCNAWTTIALSVPSLWTTIHLNFPCSEHLCQIVEKWIQRTKTLPLSISLSGPPEEGVADTILLHSKQLKRLEICVIPDPDPDASFDNSYHQFLADLKPRPLPSLQVFRLDDAWQEAFEWDAIHRFLSFAPNLTHCIIENILMSEYMNPVDQLVLSSMRRLIFSDSSSLPEMYGSWRTSDELLKFVTAPQLEVLTLPMYDITSEMLLSFLQRSSPQLRELALQFDYGINDDILNPDSTHLAHLPECLLLIPTLARLEMWIRDNSVLENLATALNSFDTLPNLRDLVLRWILTPPSESMWDTLLSILYTRRGSQLRTVRIDFKSGTPLSIPSTFGSAVRELSKDDMEVSTGWFEY</sequence>
<dbReference type="PANTHER" id="PTHR38926">
    <property type="entry name" value="F-BOX DOMAIN CONTAINING PROTEIN, EXPRESSED"/>
    <property type="match status" value="1"/>
</dbReference>
<comment type="caution">
    <text evidence="1">The sequence shown here is derived from an EMBL/GenBank/DDBJ whole genome shotgun (WGS) entry which is preliminary data.</text>
</comment>
<reference evidence="1" key="1">
    <citation type="submission" date="2023-03" db="EMBL/GenBank/DDBJ databases">
        <title>Massive genome expansion in bonnet fungi (Mycena s.s.) driven by repeated elements and novel gene families across ecological guilds.</title>
        <authorList>
            <consortium name="Lawrence Berkeley National Laboratory"/>
            <person name="Harder C.B."/>
            <person name="Miyauchi S."/>
            <person name="Viragh M."/>
            <person name="Kuo A."/>
            <person name="Thoen E."/>
            <person name="Andreopoulos B."/>
            <person name="Lu D."/>
            <person name="Skrede I."/>
            <person name="Drula E."/>
            <person name="Henrissat B."/>
            <person name="Morin E."/>
            <person name="Kohler A."/>
            <person name="Barry K."/>
            <person name="LaButti K."/>
            <person name="Morin E."/>
            <person name="Salamov A."/>
            <person name="Lipzen A."/>
            <person name="Mereny Z."/>
            <person name="Hegedus B."/>
            <person name="Baldrian P."/>
            <person name="Stursova M."/>
            <person name="Weitz H."/>
            <person name="Taylor A."/>
            <person name="Grigoriev I.V."/>
            <person name="Nagy L.G."/>
            <person name="Martin F."/>
            <person name="Kauserud H."/>
        </authorList>
    </citation>
    <scope>NUCLEOTIDE SEQUENCE</scope>
    <source>
        <strain evidence="1">9284</strain>
    </source>
</reference>
<organism evidence="1 2">
    <name type="scientific">Roridomyces roridus</name>
    <dbReference type="NCBI Taxonomy" id="1738132"/>
    <lineage>
        <taxon>Eukaryota</taxon>
        <taxon>Fungi</taxon>
        <taxon>Dikarya</taxon>
        <taxon>Basidiomycota</taxon>
        <taxon>Agaricomycotina</taxon>
        <taxon>Agaricomycetes</taxon>
        <taxon>Agaricomycetidae</taxon>
        <taxon>Agaricales</taxon>
        <taxon>Marasmiineae</taxon>
        <taxon>Mycenaceae</taxon>
        <taxon>Roridomyces</taxon>
    </lineage>
</organism>
<dbReference type="AlphaFoldDB" id="A0AAD7C7X1"/>